<feature type="non-terminal residue" evidence="5">
    <location>
        <position position="311"/>
    </location>
</feature>
<evidence type="ECO:0000256" key="4">
    <source>
        <dbReference type="RuleBase" id="RU000382"/>
    </source>
</evidence>
<dbReference type="SUPFAM" id="SSF53383">
    <property type="entry name" value="PLP-dependent transferases"/>
    <property type="match status" value="1"/>
</dbReference>
<reference evidence="5" key="1">
    <citation type="submission" date="2013-04" db="EMBL/GenBank/DDBJ databases">
        <authorList>
            <person name="Qu J."/>
            <person name="Murali S.C."/>
            <person name="Bandaranaike D."/>
            <person name="Bellair M."/>
            <person name="Blankenburg K."/>
            <person name="Chao H."/>
            <person name="Dinh H."/>
            <person name="Doddapaneni H."/>
            <person name="Downs B."/>
            <person name="Dugan-Rocha S."/>
            <person name="Elkadiri S."/>
            <person name="Gnanaolivu R.D."/>
            <person name="Hernandez B."/>
            <person name="Javaid M."/>
            <person name="Jayaseelan J.C."/>
            <person name="Lee S."/>
            <person name="Li M."/>
            <person name="Ming W."/>
            <person name="Munidasa M."/>
            <person name="Muniz J."/>
            <person name="Nguyen L."/>
            <person name="Ongeri F."/>
            <person name="Osuji N."/>
            <person name="Pu L.-L."/>
            <person name="Puazo M."/>
            <person name="Qu C."/>
            <person name="Quiroz J."/>
            <person name="Raj R."/>
            <person name="Weissenberger G."/>
            <person name="Xin Y."/>
            <person name="Zou X."/>
            <person name="Han Y."/>
            <person name="Richards S."/>
            <person name="Worley K."/>
            <person name="Muzny D."/>
            <person name="Gibbs R."/>
        </authorList>
    </citation>
    <scope>NUCLEOTIDE SEQUENCE</scope>
    <source>
        <strain evidence="5">Sampled in the wild</strain>
    </source>
</reference>
<comment type="caution">
    <text evidence="5">The sequence shown here is derived from an EMBL/GenBank/DDBJ whole genome shotgun (WGS) entry which is preliminary data.</text>
</comment>
<keyword evidence="2 4" id="KW-0663">Pyridoxal phosphate</keyword>
<dbReference type="AlphaFoldDB" id="A0A8K0KNK2"/>
<dbReference type="InterPro" id="IPR015421">
    <property type="entry name" value="PyrdxlP-dep_Trfase_major"/>
</dbReference>
<dbReference type="GO" id="GO:0030170">
    <property type="term" value="F:pyridoxal phosphate binding"/>
    <property type="evidence" value="ECO:0007669"/>
    <property type="project" value="InterPro"/>
</dbReference>
<evidence type="ECO:0000256" key="2">
    <source>
        <dbReference type="ARBA" id="ARBA00022898"/>
    </source>
</evidence>
<comment type="cofactor">
    <cofactor evidence="1 4">
        <name>pyridoxal 5'-phosphate</name>
        <dbReference type="ChEBI" id="CHEBI:597326"/>
    </cofactor>
</comment>
<sequence length="311" mass="34412">MAEPGVNIPANEMETAEKISAEIPTPTSLSDIEIKASQVIGRLEEAVEKEDTSGGQVWRNTHGFLPRPGKSTNEIVNLVQDLIAHEDSPLAEDEENESGDISTRSLARLPSLDSIARLAVVCQSLAAYSSGLERNHLQRIATRIASDTTRWLSHLFRFIDCSACFHDDVDGVVRVTRMMLHYKYPRYLEEGFEVFSNRTPVIYSSVASPLGVVQQICRQLGLPLMCVRPVPCNTMFGSQQKMDVSALERLMNEDIANERVPLIVLADAGTTIAGHVDNLQRLQEVCRQKDVWLHVRGHALAALAMVSVPNV</sequence>
<dbReference type="GO" id="GO:0016830">
    <property type="term" value="F:carbon-carbon lyase activity"/>
    <property type="evidence" value="ECO:0007669"/>
    <property type="project" value="InterPro"/>
</dbReference>
<dbReference type="InterPro" id="IPR002129">
    <property type="entry name" value="PyrdxlP-dep_de-COase"/>
</dbReference>
<dbReference type="PANTHER" id="PTHR42735">
    <property type="match status" value="1"/>
</dbReference>
<evidence type="ECO:0000256" key="3">
    <source>
        <dbReference type="ARBA" id="ARBA00023239"/>
    </source>
</evidence>
<dbReference type="EMBL" id="KZ309379">
    <property type="protein sequence ID" value="KAG8238584.1"/>
    <property type="molecule type" value="Genomic_DNA"/>
</dbReference>
<dbReference type="Gene3D" id="3.40.640.10">
    <property type="entry name" value="Type I PLP-dependent aspartate aminotransferase-like (Major domain)"/>
    <property type="match status" value="1"/>
</dbReference>
<accession>A0A8K0KNK2</accession>
<keyword evidence="6" id="KW-1185">Reference proteome</keyword>
<evidence type="ECO:0000313" key="5">
    <source>
        <dbReference type="EMBL" id="KAG8238584.1"/>
    </source>
</evidence>
<evidence type="ECO:0000256" key="1">
    <source>
        <dbReference type="ARBA" id="ARBA00001933"/>
    </source>
</evidence>
<organism evidence="5 6">
    <name type="scientific">Ladona fulva</name>
    <name type="common">Scarce chaser dragonfly</name>
    <name type="synonym">Libellula fulva</name>
    <dbReference type="NCBI Taxonomy" id="123851"/>
    <lineage>
        <taxon>Eukaryota</taxon>
        <taxon>Metazoa</taxon>
        <taxon>Ecdysozoa</taxon>
        <taxon>Arthropoda</taxon>
        <taxon>Hexapoda</taxon>
        <taxon>Insecta</taxon>
        <taxon>Pterygota</taxon>
        <taxon>Palaeoptera</taxon>
        <taxon>Odonata</taxon>
        <taxon>Epiprocta</taxon>
        <taxon>Anisoptera</taxon>
        <taxon>Libelluloidea</taxon>
        <taxon>Libellulidae</taxon>
        <taxon>Ladona</taxon>
    </lineage>
</organism>
<keyword evidence="3 4" id="KW-0456">Lyase</keyword>
<protein>
    <submittedName>
        <fullName evidence="5">Uncharacterized protein</fullName>
    </submittedName>
</protein>
<reference evidence="5" key="2">
    <citation type="submission" date="2017-10" db="EMBL/GenBank/DDBJ databases">
        <title>Ladona fulva Genome sequencing and assembly.</title>
        <authorList>
            <person name="Murali S."/>
            <person name="Richards S."/>
            <person name="Bandaranaike D."/>
            <person name="Bellair M."/>
            <person name="Blankenburg K."/>
            <person name="Chao H."/>
            <person name="Dinh H."/>
            <person name="Doddapaneni H."/>
            <person name="Dugan-Rocha S."/>
            <person name="Elkadiri S."/>
            <person name="Gnanaolivu R."/>
            <person name="Hernandez B."/>
            <person name="Skinner E."/>
            <person name="Javaid M."/>
            <person name="Lee S."/>
            <person name="Li M."/>
            <person name="Ming W."/>
            <person name="Munidasa M."/>
            <person name="Muniz J."/>
            <person name="Nguyen L."/>
            <person name="Hughes D."/>
            <person name="Osuji N."/>
            <person name="Pu L.-L."/>
            <person name="Puazo M."/>
            <person name="Qu C."/>
            <person name="Quiroz J."/>
            <person name="Raj R."/>
            <person name="Weissenberger G."/>
            <person name="Xin Y."/>
            <person name="Zou X."/>
            <person name="Han Y."/>
            <person name="Worley K."/>
            <person name="Muzny D."/>
            <person name="Gibbs R."/>
        </authorList>
    </citation>
    <scope>NUCLEOTIDE SEQUENCE</scope>
    <source>
        <strain evidence="5">Sampled in the wild</strain>
    </source>
</reference>
<dbReference type="InterPro" id="IPR050477">
    <property type="entry name" value="GrpII_AminoAcid_Decarb"/>
</dbReference>
<dbReference type="Pfam" id="PF00282">
    <property type="entry name" value="Pyridoxal_deC"/>
    <property type="match status" value="1"/>
</dbReference>
<dbReference type="OrthoDB" id="2161780at2759"/>
<gene>
    <name evidence="5" type="ORF">J437_LFUL017931</name>
</gene>
<dbReference type="Proteomes" id="UP000792457">
    <property type="component" value="Unassembled WGS sequence"/>
</dbReference>
<proteinExistence type="inferred from homology"/>
<comment type="similarity">
    <text evidence="4">Belongs to the group II decarboxylase family.</text>
</comment>
<dbReference type="GO" id="GO:0019752">
    <property type="term" value="P:carboxylic acid metabolic process"/>
    <property type="evidence" value="ECO:0007669"/>
    <property type="project" value="InterPro"/>
</dbReference>
<name>A0A8K0KNK2_LADFU</name>
<dbReference type="PANTHER" id="PTHR42735:SF1">
    <property type="entry name" value="PYRIDOXAL-DEPENDENT DECARBOXYLASE DOMAIN-CONTAINING PROTEIN 1-RELATED"/>
    <property type="match status" value="1"/>
</dbReference>
<dbReference type="InterPro" id="IPR015424">
    <property type="entry name" value="PyrdxlP-dep_Trfase"/>
</dbReference>
<evidence type="ECO:0000313" key="6">
    <source>
        <dbReference type="Proteomes" id="UP000792457"/>
    </source>
</evidence>